<dbReference type="PANTHER" id="PTHR23239">
    <property type="entry name" value="INTERMEDIATE FILAMENT"/>
    <property type="match status" value="1"/>
</dbReference>
<keyword evidence="1" id="KW-0403">Intermediate filament</keyword>
<dbReference type="GO" id="GO:0005198">
    <property type="term" value="F:structural molecule activity"/>
    <property type="evidence" value="ECO:0007669"/>
    <property type="project" value="InterPro"/>
</dbReference>
<dbReference type="PANTHER" id="PTHR23239:SF344">
    <property type="entry name" value="KERATIN, TYPE I CYTOSKELETAL 15-LIKE"/>
    <property type="match status" value="1"/>
</dbReference>
<feature type="domain" description="IF rod" evidence="4">
    <location>
        <begin position="1"/>
        <end position="242"/>
    </location>
</feature>
<keyword evidence="6" id="KW-1185">Reference proteome</keyword>
<name>A0A8C4QN67_EPTBU</name>
<dbReference type="SMART" id="SM01391">
    <property type="entry name" value="Filament"/>
    <property type="match status" value="1"/>
</dbReference>
<evidence type="ECO:0000313" key="5">
    <source>
        <dbReference type="Ensembl" id="ENSEBUP00000017061.1"/>
    </source>
</evidence>
<dbReference type="Gene3D" id="1.20.5.170">
    <property type="match status" value="1"/>
</dbReference>
<dbReference type="GO" id="GO:0005882">
    <property type="term" value="C:intermediate filament"/>
    <property type="evidence" value="ECO:0007669"/>
    <property type="project" value="UniProtKB-KW"/>
</dbReference>
<keyword evidence="2 3" id="KW-0175">Coiled coil</keyword>
<evidence type="ECO:0000256" key="3">
    <source>
        <dbReference type="SAM" id="Coils"/>
    </source>
</evidence>
<reference evidence="5" key="1">
    <citation type="submission" date="2025-08" db="UniProtKB">
        <authorList>
            <consortium name="Ensembl"/>
        </authorList>
    </citation>
    <scope>IDENTIFICATION</scope>
</reference>
<dbReference type="Ensembl" id="ENSEBUT00000017636.1">
    <property type="protein sequence ID" value="ENSEBUP00000017061.1"/>
    <property type="gene ID" value="ENSEBUG00000010674.1"/>
</dbReference>
<evidence type="ECO:0000313" key="6">
    <source>
        <dbReference type="Proteomes" id="UP000694388"/>
    </source>
</evidence>
<dbReference type="PRINTS" id="PR01248">
    <property type="entry name" value="TYPE1KERATIN"/>
</dbReference>
<dbReference type="InterPro" id="IPR039008">
    <property type="entry name" value="IF_rod_dom"/>
</dbReference>
<sequence>MLEMENARLAAEDFEVKLGLEMSLRESVESDLAQLHKMANECRECSNTLEVEVNVTQEEIHRLVGSHHEEMESLRLECSNSNANVGMVEHASSADVFSVINDIRSQYEGIIQSNYHDVEFALIDKMEAVKSASLNSSASLDEAQSELVDLRHSFQAVEVDVDALRSSNHTLEENLKETEDRYCYEVHNLAEVIGRLENEYQEVLANIRNQVSEYDVLSNCKMQLEREIATYMRLLEGEDYKISNMKCNHIGYNSQMCSTNCFSMNGECPKNMNTCTQTLQTMFLKVTPLCTKTCFQEDLAAEIHKPLEFNKCPEACKFMESRLLTCFTLCNMNDKWKKAFTNVQ</sequence>
<dbReference type="Gene3D" id="1.20.5.1160">
    <property type="entry name" value="Vasodilator-stimulated phosphoprotein"/>
    <property type="match status" value="1"/>
</dbReference>
<dbReference type="OMA" id="WAMGSMS"/>
<reference evidence="5" key="2">
    <citation type="submission" date="2025-09" db="UniProtKB">
        <authorList>
            <consortium name="Ensembl"/>
        </authorList>
    </citation>
    <scope>IDENTIFICATION</scope>
</reference>
<dbReference type="PROSITE" id="PS51842">
    <property type="entry name" value="IF_ROD_2"/>
    <property type="match status" value="1"/>
</dbReference>
<evidence type="ECO:0000256" key="1">
    <source>
        <dbReference type="ARBA" id="ARBA00022754"/>
    </source>
</evidence>
<dbReference type="AlphaFoldDB" id="A0A8C4QN67"/>
<protein>
    <recommendedName>
        <fullName evidence="4">IF rod domain-containing protein</fullName>
    </recommendedName>
</protein>
<dbReference type="InterPro" id="IPR002957">
    <property type="entry name" value="Keratin_I"/>
</dbReference>
<dbReference type="GeneTree" id="ENSGT00950000182969"/>
<accession>A0A8C4QN67</accession>
<dbReference type="Pfam" id="PF00038">
    <property type="entry name" value="Filament"/>
    <property type="match status" value="1"/>
</dbReference>
<dbReference type="SUPFAM" id="SSF64593">
    <property type="entry name" value="Intermediate filament protein, coiled coil region"/>
    <property type="match status" value="1"/>
</dbReference>
<dbReference type="Proteomes" id="UP000694388">
    <property type="component" value="Unplaced"/>
</dbReference>
<proteinExistence type="predicted"/>
<evidence type="ECO:0000259" key="4">
    <source>
        <dbReference type="PROSITE" id="PS51842"/>
    </source>
</evidence>
<evidence type="ECO:0000256" key="2">
    <source>
        <dbReference type="ARBA" id="ARBA00023054"/>
    </source>
</evidence>
<feature type="coiled-coil region" evidence="3">
    <location>
        <begin position="140"/>
        <end position="213"/>
    </location>
</feature>
<dbReference type="Gene3D" id="1.20.5.500">
    <property type="entry name" value="Single helix bin"/>
    <property type="match status" value="1"/>
</dbReference>
<organism evidence="5 6">
    <name type="scientific">Eptatretus burgeri</name>
    <name type="common">Inshore hagfish</name>
    <dbReference type="NCBI Taxonomy" id="7764"/>
    <lineage>
        <taxon>Eukaryota</taxon>
        <taxon>Metazoa</taxon>
        <taxon>Chordata</taxon>
        <taxon>Craniata</taxon>
        <taxon>Vertebrata</taxon>
        <taxon>Cyclostomata</taxon>
        <taxon>Myxini</taxon>
        <taxon>Myxiniformes</taxon>
        <taxon>Myxinidae</taxon>
        <taxon>Eptatretinae</taxon>
        <taxon>Eptatretus</taxon>
    </lineage>
</organism>